<feature type="region of interest" description="Disordered" evidence="5">
    <location>
        <begin position="203"/>
        <end position="258"/>
    </location>
</feature>
<dbReference type="GO" id="GO:0007165">
    <property type="term" value="P:signal transduction"/>
    <property type="evidence" value="ECO:0007669"/>
    <property type="project" value="InterPro"/>
</dbReference>
<dbReference type="PANTHER" id="PTHR31413">
    <property type="entry name" value="AFP HOMOLOG 2"/>
    <property type="match status" value="1"/>
</dbReference>
<protein>
    <recommendedName>
        <fullName evidence="4">Ninja-family protein</fullName>
    </recommendedName>
    <alternativeName>
        <fullName evidence="4">ABI-binding protein</fullName>
    </alternativeName>
</protein>
<evidence type="ECO:0000256" key="2">
    <source>
        <dbReference type="ARBA" id="ARBA00006081"/>
    </source>
</evidence>
<evidence type="ECO:0000313" key="7">
    <source>
        <dbReference type="EMBL" id="KAL0436710.1"/>
    </source>
</evidence>
<dbReference type="InterPro" id="IPR031307">
    <property type="entry name" value="Ninja_fam"/>
</dbReference>
<dbReference type="PANTHER" id="PTHR31413:SF15">
    <property type="entry name" value="NINJA-FAMILY PROTEIN"/>
    <property type="match status" value="1"/>
</dbReference>
<reference evidence="7" key="2">
    <citation type="journal article" date="2024" name="Plant">
        <title>Genomic evolution and insights into agronomic trait innovations of Sesamum species.</title>
        <authorList>
            <person name="Miao H."/>
            <person name="Wang L."/>
            <person name="Qu L."/>
            <person name="Liu H."/>
            <person name="Sun Y."/>
            <person name="Le M."/>
            <person name="Wang Q."/>
            <person name="Wei S."/>
            <person name="Zheng Y."/>
            <person name="Lin W."/>
            <person name="Duan Y."/>
            <person name="Cao H."/>
            <person name="Xiong S."/>
            <person name="Wang X."/>
            <person name="Wei L."/>
            <person name="Li C."/>
            <person name="Ma Q."/>
            <person name="Ju M."/>
            <person name="Zhao R."/>
            <person name="Li G."/>
            <person name="Mu C."/>
            <person name="Tian Q."/>
            <person name="Mei H."/>
            <person name="Zhang T."/>
            <person name="Gao T."/>
            <person name="Zhang H."/>
        </authorList>
    </citation>
    <scope>NUCLEOTIDE SEQUENCE</scope>
    <source>
        <strain evidence="7">G02</strain>
    </source>
</reference>
<dbReference type="AlphaFoldDB" id="A0AAW2W9B0"/>
<evidence type="ECO:0000256" key="5">
    <source>
        <dbReference type="SAM" id="MobiDB-lite"/>
    </source>
</evidence>
<feature type="compositionally biased region" description="Polar residues" evidence="5">
    <location>
        <begin position="297"/>
        <end position="321"/>
    </location>
</feature>
<dbReference type="EMBL" id="JACGWJ010000002">
    <property type="protein sequence ID" value="KAL0436710.1"/>
    <property type="molecule type" value="Genomic_DNA"/>
</dbReference>
<organism evidence="7">
    <name type="scientific">Sesamum radiatum</name>
    <name type="common">Black benniseed</name>
    <dbReference type="NCBI Taxonomy" id="300843"/>
    <lineage>
        <taxon>Eukaryota</taxon>
        <taxon>Viridiplantae</taxon>
        <taxon>Streptophyta</taxon>
        <taxon>Embryophyta</taxon>
        <taxon>Tracheophyta</taxon>
        <taxon>Spermatophyta</taxon>
        <taxon>Magnoliopsida</taxon>
        <taxon>eudicotyledons</taxon>
        <taxon>Gunneridae</taxon>
        <taxon>Pentapetalae</taxon>
        <taxon>asterids</taxon>
        <taxon>lamiids</taxon>
        <taxon>Lamiales</taxon>
        <taxon>Pedaliaceae</taxon>
        <taxon>Sesamum</taxon>
    </lineage>
</organism>
<comment type="function">
    <text evidence="4">Acts as a negative regulator of abscisic acid (ABA) response.</text>
</comment>
<dbReference type="Pfam" id="PF16135">
    <property type="entry name" value="TDBD"/>
    <property type="match status" value="1"/>
</dbReference>
<name>A0AAW2W9B0_SESRA</name>
<comment type="caution">
    <text evidence="7">The sequence shown here is derived from an EMBL/GenBank/DDBJ whole genome shotgun (WGS) entry which is preliminary data.</text>
</comment>
<reference evidence="7" key="1">
    <citation type="submission" date="2020-06" db="EMBL/GenBank/DDBJ databases">
        <authorList>
            <person name="Li T."/>
            <person name="Hu X."/>
            <person name="Zhang T."/>
            <person name="Song X."/>
            <person name="Zhang H."/>
            <person name="Dai N."/>
            <person name="Sheng W."/>
            <person name="Hou X."/>
            <person name="Wei L."/>
        </authorList>
    </citation>
    <scope>NUCLEOTIDE SEQUENCE</scope>
    <source>
        <strain evidence="7">G02</strain>
        <tissue evidence="7">Leaf</tissue>
    </source>
</reference>
<gene>
    <name evidence="7" type="ORF">Sradi_0378900</name>
</gene>
<evidence type="ECO:0000256" key="1">
    <source>
        <dbReference type="ARBA" id="ARBA00004123"/>
    </source>
</evidence>
<dbReference type="GO" id="GO:0045892">
    <property type="term" value="P:negative regulation of DNA-templated transcription"/>
    <property type="evidence" value="ECO:0007669"/>
    <property type="project" value="TreeGrafter"/>
</dbReference>
<dbReference type="GO" id="GO:0005634">
    <property type="term" value="C:nucleus"/>
    <property type="evidence" value="ECO:0007669"/>
    <property type="project" value="UniProtKB-SubCell"/>
</dbReference>
<comment type="subcellular location">
    <subcellularLocation>
        <location evidence="1 4">Nucleus</location>
    </subcellularLocation>
</comment>
<accession>A0AAW2W9B0</accession>
<feature type="region of interest" description="Disordered" evidence="5">
    <location>
        <begin position="292"/>
        <end position="335"/>
    </location>
</feature>
<feature type="compositionally biased region" description="Polar residues" evidence="5">
    <location>
        <begin position="214"/>
        <end position="239"/>
    </location>
</feature>
<dbReference type="InterPro" id="IPR032308">
    <property type="entry name" value="TDBD"/>
</dbReference>
<evidence type="ECO:0000259" key="6">
    <source>
        <dbReference type="Pfam" id="PF16135"/>
    </source>
</evidence>
<feature type="domain" description="Tify" evidence="6">
    <location>
        <begin position="377"/>
        <end position="410"/>
    </location>
</feature>
<evidence type="ECO:0000256" key="4">
    <source>
        <dbReference type="RuleBase" id="RU369029"/>
    </source>
</evidence>
<sequence length="417" mass="45661">MEVLKVPMEKEEEKGDEFELSLELSIGGRYGKSEDLRGKTSEENVNNCGGISSRSDFSCGLGDENAGFECVDLQRRREIQALRRQEARKKREEKLKKSRGLNGVGFVEDKLLFEAQKFQGRVQDREIRERDGFQEALARKRDKNYGTPNEVVANGLNLSLFAHDNKIHRERDCLYPKVQYMPPGNGFVYPCVPPFLADCDSEHSNGMSDRGNRRTTTTMSNGSMERSSSAVSDYQSTSQKGGGSNSDAGSNSSPLRSHLNLSISTNASHHLESNGSSSQTEQDRVLARVPDHHAKVASSSNPQPSWSKFTGNNPTNNACSSSEKETSGCPVEKPPKLPNENLTAACLARMPCVSATGNGPNGRTVTGFLYKYTKAEVSIMCVCHGSSFSPAEFVEHAGCVDVSHPLRHITIVPSAFG</sequence>
<proteinExistence type="inferred from homology"/>
<keyword evidence="3 4" id="KW-0539">Nucleus</keyword>
<comment type="similarity">
    <text evidence="2 4">Belongs to the Ninja family.</text>
</comment>
<evidence type="ECO:0000256" key="3">
    <source>
        <dbReference type="ARBA" id="ARBA00023242"/>
    </source>
</evidence>